<evidence type="ECO:0000256" key="1">
    <source>
        <dbReference type="SAM" id="MobiDB-lite"/>
    </source>
</evidence>
<sequence length="51" mass="5323">MNVHPEDVSHALLIAVFTHHGGSPTVPAEALEDNDGTVTVNGVPHVVSTRP</sequence>
<dbReference type="AlphaFoldDB" id="A0A918UUG6"/>
<gene>
    <name evidence="2" type="ORF">GCM10010387_33030</name>
</gene>
<protein>
    <submittedName>
        <fullName evidence="2">Uncharacterized protein</fullName>
    </submittedName>
</protein>
<dbReference type="RefSeq" id="WP_190123863.1">
    <property type="nucleotide sequence ID" value="NZ_BMWG01000009.1"/>
</dbReference>
<dbReference type="Proteomes" id="UP000630936">
    <property type="component" value="Unassembled WGS sequence"/>
</dbReference>
<comment type="caution">
    <text evidence="2">The sequence shown here is derived from an EMBL/GenBank/DDBJ whole genome shotgun (WGS) entry which is preliminary data.</text>
</comment>
<reference evidence="2" key="2">
    <citation type="submission" date="2020-09" db="EMBL/GenBank/DDBJ databases">
        <authorList>
            <person name="Sun Q."/>
            <person name="Ohkuma M."/>
        </authorList>
    </citation>
    <scope>NUCLEOTIDE SEQUENCE</scope>
    <source>
        <strain evidence="2">JCM 4988</strain>
    </source>
</reference>
<accession>A0A918UUG6</accession>
<name>A0A918UUG6_9ACTN</name>
<proteinExistence type="predicted"/>
<feature type="region of interest" description="Disordered" evidence="1">
    <location>
        <begin position="29"/>
        <end position="51"/>
    </location>
</feature>
<keyword evidence="3" id="KW-1185">Reference proteome</keyword>
<evidence type="ECO:0000313" key="3">
    <source>
        <dbReference type="Proteomes" id="UP000630936"/>
    </source>
</evidence>
<organism evidence="2 3">
    <name type="scientific">Streptomyces inusitatus</name>
    <dbReference type="NCBI Taxonomy" id="68221"/>
    <lineage>
        <taxon>Bacteria</taxon>
        <taxon>Bacillati</taxon>
        <taxon>Actinomycetota</taxon>
        <taxon>Actinomycetes</taxon>
        <taxon>Kitasatosporales</taxon>
        <taxon>Streptomycetaceae</taxon>
        <taxon>Streptomyces</taxon>
    </lineage>
</organism>
<reference evidence="2" key="1">
    <citation type="journal article" date="2014" name="Int. J. Syst. Evol. Microbiol.">
        <title>Complete genome sequence of Corynebacterium casei LMG S-19264T (=DSM 44701T), isolated from a smear-ripened cheese.</title>
        <authorList>
            <consortium name="US DOE Joint Genome Institute (JGI-PGF)"/>
            <person name="Walter F."/>
            <person name="Albersmeier A."/>
            <person name="Kalinowski J."/>
            <person name="Ruckert C."/>
        </authorList>
    </citation>
    <scope>NUCLEOTIDE SEQUENCE</scope>
    <source>
        <strain evidence="2">JCM 4988</strain>
    </source>
</reference>
<dbReference type="EMBL" id="BMWG01000009">
    <property type="protein sequence ID" value="GGZ36364.1"/>
    <property type="molecule type" value="Genomic_DNA"/>
</dbReference>
<evidence type="ECO:0000313" key="2">
    <source>
        <dbReference type="EMBL" id="GGZ36364.1"/>
    </source>
</evidence>